<dbReference type="EMBL" id="QICS01000002">
    <property type="protein sequence ID" value="PXV93755.1"/>
    <property type="molecule type" value="Genomic_DNA"/>
</dbReference>
<dbReference type="RefSeq" id="WP_170122926.1">
    <property type="nucleotide sequence ID" value="NZ_QICS01000002.1"/>
</dbReference>
<dbReference type="AlphaFoldDB" id="A0A318EQK7"/>
<reference evidence="1 2" key="1">
    <citation type="submission" date="2018-05" db="EMBL/GenBank/DDBJ databases">
        <title>Genomic Encyclopedia of Type Strains, Phase IV (KMG-IV): sequencing the most valuable type-strain genomes for metagenomic binning, comparative biology and taxonomic classification.</title>
        <authorList>
            <person name="Goeker M."/>
        </authorList>
    </citation>
    <scope>NUCLEOTIDE SEQUENCE [LARGE SCALE GENOMIC DNA]</scope>
    <source>
        <strain evidence="1 2">DSM 28816</strain>
    </source>
</reference>
<accession>A0A318EQK7</accession>
<protein>
    <submittedName>
        <fullName evidence="1">Uncharacterized protein</fullName>
    </submittedName>
</protein>
<proteinExistence type="predicted"/>
<gene>
    <name evidence="1" type="ORF">C8E03_102530</name>
</gene>
<evidence type="ECO:0000313" key="1">
    <source>
        <dbReference type="EMBL" id="PXV93755.1"/>
    </source>
</evidence>
<evidence type="ECO:0000313" key="2">
    <source>
        <dbReference type="Proteomes" id="UP000247523"/>
    </source>
</evidence>
<dbReference type="Proteomes" id="UP000247523">
    <property type="component" value="Unassembled WGS sequence"/>
</dbReference>
<name>A0A318EQK7_9FIRM</name>
<comment type="caution">
    <text evidence="1">The sequence shown here is derived from an EMBL/GenBank/DDBJ whole genome shotgun (WGS) entry which is preliminary data.</text>
</comment>
<sequence>MRTVRIIVSGEDCSKIMVTNERTKKGFLSFLSEKKKSLAMCGKDSRKR</sequence>
<organism evidence="1 2">
    <name type="scientific">Lachnotalea glycerini</name>
    <dbReference type="NCBI Taxonomy" id="1763509"/>
    <lineage>
        <taxon>Bacteria</taxon>
        <taxon>Bacillati</taxon>
        <taxon>Bacillota</taxon>
        <taxon>Clostridia</taxon>
        <taxon>Lachnospirales</taxon>
        <taxon>Lachnospiraceae</taxon>
        <taxon>Lachnotalea</taxon>
    </lineage>
</organism>